<organism evidence="2 3">
    <name type="scientific">Protopolystoma xenopodis</name>
    <dbReference type="NCBI Taxonomy" id="117903"/>
    <lineage>
        <taxon>Eukaryota</taxon>
        <taxon>Metazoa</taxon>
        <taxon>Spiralia</taxon>
        <taxon>Lophotrochozoa</taxon>
        <taxon>Platyhelminthes</taxon>
        <taxon>Monogenea</taxon>
        <taxon>Polyopisthocotylea</taxon>
        <taxon>Polystomatidea</taxon>
        <taxon>Polystomatidae</taxon>
        <taxon>Protopolystoma</taxon>
    </lineage>
</organism>
<evidence type="ECO:0000313" key="2">
    <source>
        <dbReference type="EMBL" id="VEL28229.1"/>
    </source>
</evidence>
<dbReference type="OrthoDB" id="6272991at2759"/>
<dbReference type="Pfam" id="PF00102">
    <property type="entry name" value="Y_phosphatase"/>
    <property type="match status" value="1"/>
</dbReference>
<proteinExistence type="predicted"/>
<accession>A0A3S5AFW8</accession>
<feature type="domain" description="Tyrosine-protein phosphatase" evidence="1">
    <location>
        <begin position="32"/>
        <end position="140"/>
    </location>
</feature>
<reference evidence="2" key="1">
    <citation type="submission" date="2018-11" db="EMBL/GenBank/DDBJ databases">
        <authorList>
            <consortium name="Pathogen Informatics"/>
        </authorList>
    </citation>
    <scope>NUCLEOTIDE SEQUENCE</scope>
</reference>
<dbReference type="EMBL" id="CAAALY010093359">
    <property type="protein sequence ID" value="VEL28229.1"/>
    <property type="molecule type" value="Genomic_DNA"/>
</dbReference>
<dbReference type="SUPFAM" id="SSF52799">
    <property type="entry name" value="(Phosphotyrosine protein) phosphatases II"/>
    <property type="match status" value="1"/>
</dbReference>
<dbReference type="Proteomes" id="UP000784294">
    <property type="component" value="Unassembled WGS sequence"/>
</dbReference>
<dbReference type="PANTHER" id="PTHR19134">
    <property type="entry name" value="RECEPTOR-TYPE TYROSINE-PROTEIN PHOSPHATASE"/>
    <property type="match status" value="1"/>
</dbReference>
<dbReference type="InterPro" id="IPR029021">
    <property type="entry name" value="Prot-tyrosine_phosphatase-like"/>
</dbReference>
<dbReference type="PANTHER" id="PTHR19134:SF531">
    <property type="entry name" value="TYROSINE-PROTEIN PHOSPHATASE LAR"/>
    <property type="match status" value="1"/>
</dbReference>
<name>A0A3S5AFW8_9PLAT</name>
<dbReference type="InterPro" id="IPR050348">
    <property type="entry name" value="Protein-Tyr_Phosphatase"/>
</dbReference>
<comment type="caution">
    <text evidence="2">The sequence shown here is derived from an EMBL/GenBank/DDBJ whole genome shotgun (WGS) entry which is preliminary data.</text>
</comment>
<evidence type="ECO:0000313" key="3">
    <source>
        <dbReference type="Proteomes" id="UP000784294"/>
    </source>
</evidence>
<protein>
    <recommendedName>
        <fullName evidence="1">Tyrosine-protein phosphatase domain-containing protein</fullName>
    </recommendedName>
</protein>
<sequence length="140" mass="15837">MELRFFLPRQPLSTDRLAEYLRESRASSGLLLAREFESIELATSSVRNAAKRRDELGVSSIDSISPTWRHSHLEVNKAKNRYANVIAFDHTRVVLQPFGDGQTGSDYINANYLDGYNRKRAYIATQASGKNRNGFGTLVR</sequence>
<keyword evidence="3" id="KW-1185">Reference proteome</keyword>
<dbReference type="Gene3D" id="3.90.190.10">
    <property type="entry name" value="Protein tyrosine phosphatase superfamily"/>
    <property type="match status" value="1"/>
</dbReference>
<dbReference type="PROSITE" id="PS50055">
    <property type="entry name" value="TYR_PHOSPHATASE_PTP"/>
    <property type="match status" value="1"/>
</dbReference>
<dbReference type="GO" id="GO:0004725">
    <property type="term" value="F:protein tyrosine phosphatase activity"/>
    <property type="evidence" value="ECO:0007669"/>
    <property type="project" value="InterPro"/>
</dbReference>
<dbReference type="AlphaFoldDB" id="A0A3S5AFW8"/>
<evidence type="ECO:0000259" key="1">
    <source>
        <dbReference type="PROSITE" id="PS50055"/>
    </source>
</evidence>
<gene>
    <name evidence="2" type="ORF">PXEA_LOCUS21669</name>
</gene>
<dbReference type="InterPro" id="IPR000242">
    <property type="entry name" value="PTP_cat"/>
</dbReference>